<dbReference type="Proteomes" id="UP000887540">
    <property type="component" value="Unplaced"/>
</dbReference>
<keyword evidence="1" id="KW-0472">Membrane</keyword>
<evidence type="ECO:0000313" key="3">
    <source>
        <dbReference type="WBParaSite" id="ACRNAN_scaffold4789.g31580.t1"/>
    </source>
</evidence>
<protein>
    <submittedName>
        <fullName evidence="3">Uncharacterized protein</fullName>
    </submittedName>
</protein>
<feature type="transmembrane region" description="Helical" evidence="1">
    <location>
        <begin position="29"/>
        <end position="49"/>
    </location>
</feature>
<reference evidence="3" key="1">
    <citation type="submission" date="2022-11" db="UniProtKB">
        <authorList>
            <consortium name="WormBaseParasite"/>
        </authorList>
    </citation>
    <scope>IDENTIFICATION</scope>
</reference>
<sequence>MFTFNQLGIVSERITATFFAKSYENSRKLLILFIILPWIFDSIPNFLIKSYKIDYGGYSIIFACCNVFTWLRLAKRMGCCHCKKRNDVCFQCNKNSRRRKKKTTSTKIYSTKKKAK</sequence>
<keyword evidence="1" id="KW-0812">Transmembrane</keyword>
<dbReference type="WBParaSite" id="ACRNAN_scaffold4789.g31580.t1">
    <property type="protein sequence ID" value="ACRNAN_scaffold4789.g31580.t1"/>
    <property type="gene ID" value="ACRNAN_scaffold4789.g31580"/>
</dbReference>
<organism evidence="2 3">
    <name type="scientific">Acrobeloides nanus</name>
    <dbReference type="NCBI Taxonomy" id="290746"/>
    <lineage>
        <taxon>Eukaryota</taxon>
        <taxon>Metazoa</taxon>
        <taxon>Ecdysozoa</taxon>
        <taxon>Nematoda</taxon>
        <taxon>Chromadorea</taxon>
        <taxon>Rhabditida</taxon>
        <taxon>Tylenchina</taxon>
        <taxon>Cephalobomorpha</taxon>
        <taxon>Cephaloboidea</taxon>
        <taxon>Cephalobidae</taxon>
        <taxon>Acrobeloides</taxon>
    </lineage>
</organism>
<evidence type="ECO:0000313" key="2">
    <source>
        <dbReference type="Proteomes" id="UP000887540"/>
    </source>
</evidence>
<keyword evidence="1" id="KW-1133">Transmembrane helix</keyword>
<keyword evidence="2" id="KW-1185">Reference proteome</keyword>
<dbReference type="AlphaFoldDB" id="A0A914DYC0"/>
<evidence type="ECO:0000256" key="1">
    <source>
        <dbReference type="SAM" id="Phobius"/>
    </source>
</evidence>
<feature type="transmembrane region" description="Helical" evidence="1">
    <location>
        <begin position="55"/>
        <end position="74"/>
    </location>
</feature>
<name>A0A914DYC0_9BILA</name>
<proteinExistence type="predicted"/>
<accession>A0A914DYC0</accession>